<dbReference type="KEGG" id="mme:Marme_3684"/>
<evidence type="ECO:0000313" key="1">
    <source>
        <dbReference type="EMBL" id="ADZ92895.1"/>
    </source>
</evidence>
<gene>
    <name evidence="1" type="ordered locus">Marme_3684</name>
</gene>
<accession>F2JW07</accession>
<dbReference type="EMBL" id="CP002583">
    <property type="protein sequence ID" value="ADZ92895.1"/>
    <property type="molecule type" value="Genomic_DNA"/>
</dbReference>
<dbReference type="STRING" id="717774.Marme_3684"/>
<evidence type="ECO:0000313" key="2">
    <source>
        <dbReference type="Proteomes" id="UP000001062"/>
    </source>
</evidence>
<sequence length="207" mass="24499">MLDTHCSENKPVYLSRRRSFSDSSTTSGLKETFEHIQRSNNVIPIKGDISIRYYHCEALEICQTYLRRNSTFSSVKDSDLFKTSIHKIFELAEFKKAILDQKINKRKKHTLYNIELFEMNSKNKTNRFVNCSRLRRGDIKELFPSTNKPTTYKLNKYEKIKFDLLSDFFDYSDAHEASINLIVIFTSLLREEDRNLFAYNYKSILQT</sequence>
<dbReference type="HOGENOM" id="CLU_1325068_0_0_6"/>
<protein>
    <submittedName>
        <fullName evidence="1">Uncharacterized protein</fullName>
    </submittedName>
</protein>
<dbReference type="PATRIC" id="fig|717774.3.peg.3796"/>
<dbReference type="RefSeq" id="WP_013662797.1">
    <property type="nucleotide sequence ID" value="NC_015276.1"/>
</dbReference>
<name>F2JW07_MARM1</name>
<dbReference type="AlphaFoldDB" id="F2JW07"/>
<proteinExistence type="predicted"/>
<reference evidence="1 2" key="1">
    <citation type="journal article" date="2012" name="Stand. Genomic Sci.">
        <title>Complete genome sequence of the melanogenic marine bacterium Marinomonas mediterranea type strain (MMB-1(T)).</title>
        <authorList>
            <person name="Lucas-Elio P."/>
            <person name="Goodwin L."/>
            <person name="Woyke T."/>
            <person name="Pitluck S."/>
            <person name="Nolan M."/>
            <person name="Kyrpides N.C."/>
            <person name="Detter J.C."/>
            <person name="Copeland A."/>
            <person name="Teshima H."/>
            <person name="Bruce D."/>
            <person name="Detter C."/>
            <person name="Tapia R."/>
            <person name="Han S."/>
            <person name="Land M.L."/>
            <person name="Ivanova N."/>
            <person name="Mikhailova N."/>
            <person name="Johnston A.W."/>
            <person name="Sanchez-Amat A."/>
        </authorList>
    </citation>
    <scope>NUCLEOTIDE SEQUENCE [LARGE SCALE GENOMIC DNA]</scope>
    <source>
        <strain evidence="2">ATCC 700492 / JCM 21426 / NBRC 103028 / MMB-1</strain>
    </source>
</reference>
<keyword evidence="2" id="KW-1185">Reference proteome</keyword>
<dbReference type="Proteomes" id="UP000001062">
    <property type="component" value="Chromosome"/>
</dbReference>
<organism evidence="1 2">
    <name type="scientific">Marinomonas mediterranea (strain ATCC 700492 / JCM 21426 / NBRC 103028 / MMB-1)</name>
    <dbReference type="NCBI Taxonomy" id="717774"/>
    <lineage>
        <taxon>Bacteria</taxon>
        <taxon>Pseudomonadati</taxon>
        <taxon>Pseudomonadota</taxon>
        <taxon>Gammaproteobacteria</taxon>
        <taxon>Oceanospirillales</taxon>
        <taxon>Oceanospirillaceae</taxon>
        <taxon>Marinomonas</taxon>
    </lineage>
</organism>